<gene>
    <name evidence="1" type="ORF">L0661_19360</name>
</gene>
<sequence length="344" mass="40285">MTPLLIERAQICDATWNEHIRESLQCVIYAQTYYLDTVCKSWKALVWPNIQHPDIVMPIPIRRKWGFQVIYQPIFCQYLGLFSLKPLSGLQLESFLRVVSKEFSYIAAYQFSPENSIRLSALAHTFPDFNFLQKHTHWLHLRGDLQRLDAGYSKDRKRNLVRSKGYNWEVQRSADIQPLIKLFKENQTARIPGGIDPDAFSRLEALFNVLQARQQTELYYGLSSEDIHAGHLHAGHLHARHPHAGILIVRFGGRAIYLFNAADHKGRKGNARTVMLDHYFRSIQDETLIFDFESPEVGSIAQFYLSFGSFPVSFYAIRRNELWFPLKQFQEWRKRFFKTRQGLF</sequence>
<dbReference type="AlphaFoldDB" id="A0A9X1U2E9"/>
<comment type="caution">
    <text evidence="1">The sequence shown here is derived from an EMBL/GenBank/DDBJ whole genome shotgun (WGS) entry which is preliminary data.</text>
</comment>
<dbReference type="RefSeq" id="WP_235178841.1">
    <property type="nucleotide sequence ID" value="NZ_JAKFFV010000012.1"/>
</dbReference>
<protein>
    <submittedName>
        <fullName evidence="1">GNAT family N-acetyltransferase</fullName>
    </submittedName>
</protein>
<dbReference type="Gene3D" id="3.40.630.30">
    <property type="match status" value="1"/>
</dbReference>
<dbReference type="Proteomes" id="UP001139411">
    <property type="component" value="Unassembled WGS sequence"/>
</dbReference>
<evidence type="ECO:0000313" key="1">
    <source>
        <dbReference type="EMBL" id="MCF2500486.1"/>
    </source>
</evidence>
<accession>A0A9X1U2E9</accession>
<organism evidence="1 2">
    <name type="scientific">Dyadobacter chenhuakuii</name>
    <dbReference type="NCBI Taxonomy" id="2909339"/>
    <lineage>
        <taxon>Bacteria</taxon>
        <taxon>Pseudomonadati</taxon>
        <taxon>Bacteroidota</taxon>
        <taxon>Cytophagia</taxon>
        <taxon>Cytophagales</taxon>
        <taxon>Spirosomataceae</taxon>
        <taxon>Dyadobacter</taxon>
    </lineage>
</organism>
<reference evidence="1" key="1">
    <citation type="submission" date="2022-01" db="EMBL/GenBank/DDBJ databases">
        <title>Novel species in genus Dyadobacter.</title>
        <authorList>
            <person name="Ma C."/>
        </authorList>
    </citation>
    <scope>NUCLEOTIDE SEQUENCE</scope>
    <source>
        <strain evidence="1">CY357</strain>
    </source>
</reference>
<proteinExistence type="predicted"/>
<name>A0A9X1U2E9_9BACT</name>
<dbReference type="EMBL" id="JAKFFV010000012">
    <property type="protein sequence ID" value="MCF2500486.1"/>
    <property type="molecule type" value="Genomic_DNA"/>
</dbReference>
<evidence type="ECO:0000313" key="2">
    <source>
        <dbReference type="Proteomes" id="UP001139411"/>
    </source>
</evidence>